<evidence type="ECO:0000313" key="2">
    <source>
        <dbReference type="Proteomes" id="UP001201812"/>
    </source>
</evidence>
<organism evidence="1 2">
    <name type="scientific">Ditylenchus destructor</name>
    <dbReference type="NCBI Taxonomy" id="166010"/>
    <lineage>
        <taxon>Eukaryota</taxon>
        <taxon>Metazoa</taxon>
        <taxon>Ecdysozoa</taxon>
        <taxon>Nematoda</taxon>
        <taxon>Chromadorea</taxon>
        <taxon>Rhabditida</taxon>
        <taxon>Tylenchina</taxon>
        <taxon>Tylenchomorpha</taxon>
        <taxon>Sphaerularioidea</taxon>
        <taxon>Anguinidae</taxon>
        <taxon>Anguininae</taxon>
        <taxon>Ditylenchus</taxon>
    </lineage>
</organism>
<evidence type="ECO:0000313" key="1">
    <source>
        <dbReference type="EMBL" id="KAI1696092.1"/>
    </source>
</evidence>
<dbReference type="Proteomes" id="UP001201812">
    <property type="component" value="Unassembled WGS sequence"/>
</dbReference>
<proteinExistence type="predicted"/>
<dbReference type="AlphaFoldDB" id="A0AAD4MJQ7"/>
<name>A0AAD4MJQ7_9BILA</name>
<gene>
    <name evidence="1" type="ORF">DdX_19232</name>
</gene>
<protein>
    <submittedName>
        <fullName evidence="1">Uncharacterized protein</fullName>
    </submittedName>
</protein>
<accession>A0AAD4MJQ7</accession>
<reference evidence="1" key="1">
    <citation type="submission" date="2022-01" db="EMBL/GenBank/DDBJ databases">
        <title>Genome Sequence Resource for Two Populations of Ditylenchus destructor, the Migratory Endoparasitic Phytonematode.</title>
        <authorList>
            <person name="Zhang H."/>
            <person name="Lin R."/>
            <person name="Xie B."/>
        </authorList>
    </citation>
    <scope>NUCLEOTIDE SEQUENCE</scope>
    <source>
        <strain evidence="1">BazhouSP</strain>
    </source>
</reference>
<keyword evidence="2" id="KW-1185">Reference proteome</keyword>
<sequence>MYGSLSLTVSLRFTFIVRPGILQANDEEVDERIGKSDNPEHSVAGIKLFFYHWYTVQAIKMLANDPNSELNTRVEIIRERLEKDSVYTFENAVRESPRLYKPEKGETSWLSPIGVEYVNDVWSNNPTKVRLHSISIELNGAKPITIQELRENLKNNASLIEEIRKGLGKNLGLNFSGDMQFIKPDGKEGPPCKGHVIRCLEDAGHRVNAIDADHPPVLVIYAPKKIKTD</sequence>
<dbReference type="EMBL" id="JAKKPZ010000351">
    <property type="protein sequence ID" value="KAI1696092.1"/>
    <property type="molecule type" value="Genomic_DNA"/>
</dbReference>
<comment type="caution">
    <text evidence="1">The sequence shown here is derived from an EMBL/GenBank/DDBJ whole genome shotgun (WGS) entry which is preliminary data.</text>
</comment>